<dbReference type="SUPFAM" id="SSF53244">
    <property type="entry name" value="MurD-like peptide ligases, peptide-binding domain"/>
    <property type="match status" value="1"/>
</dbReference>
<sequence>EKNLMSQPIFLSNKGVPKNGIGIEDNTIVSNISDRKIICKISELPFPHHHLTSVLSAIAVSILDDIDIDVIVDVLKDYKGLPHRMEYVGRIKGVFIYNDSKATNPQSTIAALRSFKKPIDKSNKL</sequence>
<dbReference type="PANTHER" id="PTHR43692">
    <property type="entry name" value="UDP-N-ACETYLMURAMOYLALANINE--D-GLUTAMATE LIGASE"/>
    <property type="match status" value="1"/>
</dbReference>
<reference evidence="5" key="1">
    <citation type="journal article" date="2014" name="Front. Microbiol.">
        <title>High frequency of phylogenetically diverse reductive dehalogenase-homologous genes in deep subseafloor sedimentary metagenomes.</title>
        <authorList>
            <person name="Kawai M."/>
            <person name="Futagami T."/>
            <person name="Toyoda A."/>
            <person name="Takaki Y."/>
            <person name="Nishi S."/>
            <person name="Hori S."/>
            <person name="Arai W."/>
            <person name="Tsubouchi T."/>
            <person name="Morono Y."/>
            <person name="Uchiyama I."/>
            <person name="Ito T."/>
            <person name="Fujiyama A."/>
            <person name="Inagaki F."/>
            <person name="Takami H."/>
        </authorList>
    </citation>
    <scope>NUCLEOTIDE SEQUENCE</scope>
    <source>
        <strain evidence="5">Expedition CK06-06</strain>
    </source>
</reference>
<dbReference type="GO" id="GO:0051301">
    <property type="term" value="P:cell division"/>
    <property type="evidence" value="ECO:0007669"/>
    <property type="project" value="InterPro"/>
</dbReference>
<dbReference type="PANTHER" id="PTHR43692:SF1">
    <property type="entry name" value="UDP-N-ACETYLMURAMOYLALANINE--D-GLUTAMATE LIGASE"/>
    <property type="match status" value="1"/>
</dbReference>
<evidence type="ECO:0000256" key="4">
    <source>
        <dbReference type="ARBA" id="ARBA00022840"/>
    </source>
</evidence>
<evidence type="ECO:0000256" key="2">
    <source>
        <dbReference type="ARBA" id="ARBA00022598"/>
    </source>
</evidence>
<dbReference type="GO" id="GO:0005737">
    <property type="term" value="C:cytoplasm"/>
    <property type="evidence" value="ECO:0007669"/>
    <property type="project" value="InterPro"/>
</dbReference>
<name>X1IAK2_9ZZZZ</name>
<dbReference type="InterPro" id="IPR036615">
    <property type="entry name" value="Mur_ligase_C_dom_sf"/>
</dbReference>
<keyword evidence="2" id="KW-0436">Ligase</keyword>
<proteinExistence type="predicted"/>
<evidence type="ECO:0000313" key="5">
    <source>
        <dbReference type="EMBL" id="GAH63119.1"/>
    </source>
</evidence>
<dbReference type="InterPro" id="IPR005762">
    <property type="entry name" value="MurD"/>
</dbReference>
<dbReference type="EMBL" id="BARU01034360">
    <property type="protein sequence ID" value="GAH63119.1"/>
    <property type="molecule type" value="Genomic_DNA"/>
</dbReference>
<keyword evidence="3" id="KW-0547">Nucleotide-binding</keyword>
<organism evidence="5">
    <name type="scientific">marine sediment metagenome</name>
    <dbReference type="NCBI Taxonomy" id="412755"/>
    <lineage>
        <taxon>unclassified sequences</taxon>
        <taxon>metagenomes</taxon>
        <taxon>ecological metagenomes</taxon>
    </lineage>
</organism>
<dbReference type="Gene3D" id="3.90.190.20">
    <property type="entry name" value="Mur ligase, C-terminal domain"/>
    <property type="match status" value="1"/>
</dbReference>
<dbReference type="GO" id="GO:0008764">
    <property type="term" value="F:UDP-N-acetylmuramoylalanine-D-glutamate ligase activity"/>
    <property type="evidence" value="ECO:0007669"/>
    <property type="project" value="InterPro"/>
</dbReference>
<dbReference type="AlphaFoldDB" id="X1IAK2"/>
<keyword evidence="1" id="KW-0963">Cytoplasm</keyword>
<accession>X1IAK2</accession>
<evidence type="ECO:0000256" key="1">
    <source>
        <dbReference type="ARBA" id="ARBA00022490"/>
    </source>
</evidence>
<protein>
    <submittedName>
        <fullName evidence="5">Uncharacterized protein</fullName>
    </submittedName>
</protein>
<evidence type="ECO:0000256" key="3">
    <source>
        <dbReference type="ARBA" id="ARBA00022741"/>
    </source>
</evidence>
<dbReference type="GO" id="GO:0008360">
    <property type="term" value="P:regulation of cell shape"/>
    <property type="evidence" value="ECO:0007669"/>
    <property type="project" value="InterPro"/>
</dbReference>
<comment type="caution">
    <text evidence="5">The sequence shown here is derived from an EMBL/GenBank/DDBJ whole genome shotgun (WGS) entry which is preliminary data.</text>
</comment>
<gene>
    <name evidence="5" type="ORF">S03H2_53949</name>
</gene>
<dbReference type="GO" id="GO:0005524">
    <property type="term" value="F:ATP binding"/>
    <property type="evidence" value="ECO:0007669"/>
    <property type="project" value="UniProtKB-KW"/>
</dbReference>
<feature type="non-terminal residue" evidence="5">
    <location>
        <position position="1"/>
    </location>
</feature>
<keyword evidence="4" id="KW-0067">ATP-binding</keyword>